<evidence type="ECO:0000313" key="12">
    <source>
        <dbReference type="Proteomes" id="UP000234579"/>
    </source>
</evidence>
<feature type="coiled-coil region" evidence="4">
    <location>
        <begin position="280"/>
        <end position="327"/>
    </location>
</feature>
<dbReference type="PROSITE" id="PS51371">
    <property type="entry name" value="CBS"/>
    <property type="match status" value="2"/>
</dbReference>
<feature type="transmembrane region" description="Helical" evidence="5">
    <location>
        <begin position="129"/>
        <end position="148"/>
    </location>
</feature>
<evidence type="ECO:0000256" key="2">
    <source>
        <dbReference type="ARBA" id="ARBA00023122"/>
    </source>
</evidence>
<dbReference type="CDD" id="cd04590">
    <property type="entry name" value="CBS_pair_CorC_HlyC_assoc"/>
    <property type="match status" value="1"/>
</dbReference>
<reference evidence="9" key="3">
    <citation type="submission" date="2017-12" db="EMBL/GenBank/DDBJ databases">
        <authorList>
            <person name="Hurst M.R.H."/>
        </authorList>
    </citation>
    <scope>NUCLEOTIDE SEQUENCE [LARGE SCALE GENOMIC DNA]</scope>
    <source>
        <strain evidence="9">268A</strain>
    </source>
</reference>
<dbReference type="GO" id="GO:0005886">
    <property type="term" value="C:plasma membrane"/>
    <property type="evidence" value="ECO:0007669"/>
    <property type="project" value="TreeGrafter"/>
</dbReference>
<feature type="domain" description="CBS" evidence="6">
    <location>
        <begin position="201"/>
        <end position="261"/>
    </location>
</feature>
<feature type="transmembrane region" description="Helical" evidence="5">
    <location>
        <begin position="90"/>
        <end position="109"/>
    </location>
</feature>
<evidence type="ECO:0000313" key="11">
    <source>
        <dbReference type="Proteomes" id="UP000215261"/>
    </source>
</evidence>
<dbReference type="InterPro" id="IPR000644">
    <property type="entry name" value="CBS_dom"/>
</dbReference>
<evidence type="ECO:0000313" key="7">
    <source>
        <dbReference type="EMBL" id="NME42557.1"/>
    </source>
</evidence>
<proteinExistence type="predicted"/>
<reference evidence="8 11" key="1">
    <citation type="submission" date="2016-03" db="EMBL/GenBank/DDBJ databases">
        <title>Sequencing of Lactobacillus Species from Commercial Turkeys.</title>
        <authorList>
            <person name="Johnson T.J."/>
            <person name="Youmans B.P."/>
            <person name="Case K.A."/>
        </authorList>
    </citation>
    <scope>NUCLEOTIDE SEQUENCE [LARGE SCALE GENOMIC DNA]</scope>
    <source>
        <strain evidence="8 11">UMNLA1</strain>
    </source>
</reference>
<dbReference type="PANTHER" id="PTHR22777">
    <property type="entry name" value="HEMOLYSIN-RELATED"/>
    <property type="match status" value="1"/>
</dbReference>
<organism evidence="8 11">
    <name type="scientific">Ligilactobacillus agilis</name>
    <dbReference type="NCBI Taxonomy" id="1601"/>
    <lineage>
        <taxon>Bacteria</taxon>
        <taxon>Bacillati</taxon>
        <taxon>Bacillota</taxon>
        <taxon>Bacilli</taxon>
        <taxon>Lactobacillales</taxon>
        <taxon>Lactobacillaceae</taxon>
        <taxon>Ligilactobacillus</taxon>
    </lineage>
</organism>
<dbReference type="Pfam" id="PF03471">
    <property type="entry name" value="CorC_HlyC"/>
    <property type="match status" value="1"/>
</dbReference>
<dbReference type="RefSeq" id="WP_089143927.1">
    <property type="nucleotide sequence ID" value="NZ_BLAM01000050.1"/>
</dbReference>
<evidence type="ECO:0000313" key="10">
    <source>
        <dbReference type="EMBL" id="UXC64015.1"/>
    </source>
</evidence>
<keyword evidence="4" id="KW-0175">Coiled coil</keyword>
<dbReference type="PANTHER" id="PTHR22777:SF17">
    <property type="entry name" value="UPF0053 PROTEIN SLL0260"/>
    <property type="match status" value="1"/>
</dbReference>
<feature type="transmembrane region" description="Helical" evidence="5">
    <location>
        <begin position="63"/>
        <end position="83"/>
    </location>
</feature>
<reference evidence="12" key="2">
    <citation type="submission" date="2017-12" db="EMBL/GenBank/DDBJ databases">
        <authorList>
            <person name="Christensen H."/>
        </authorList>
    </citation>
    <scope>NUCLEOTIDE SEQUENCE [LARGE SCALE GENOMIC DNA]</scope>
    <source>
        <strain evidence="12">268A</strain>
    </source>
</reference>
<dbReference type="EMBL" id="CP104396">
    <property type="protein sequence ID" value="UXC64015.1"/>
    <property type="molecule type" value="Genomic_DNA"/>
</dbReference>
<dbReference type="SUPFAM" id="SSF56176">
    <property type="entry name" value="FAD-binding/transporter-associated domain-like"/>
    <property type="match status" value="1"/>
</dbReference>
<reference evidence="7 13" key="4">
    <citation type="submission" date="2020-04" db="EMBL/GenBank/DDBJ databases">
        <authorList>
            <person name="Hitch T.C.A."/>
            <person name="Wylensek D."/>
            <person name="Clavel T."/>
        </authorList>
    </citation>
    <scope>NUCLEOTIDE SEQUENCE [LARGE SCALE GENOMIC DNA]</scope>
    <source>
        <strain evidence="7 13">WCA-389-WT-5H1</strain>
    </source>
</reference>
<dbReference type="EMBL" id="JABAFP010000027">
    <property type="protein sequence ID" value="NME42557.1"/>
    <property type="molecule type" value="Genomic_DNA"/>
</dbReference>
<dbReference type="GO" id="GO:0050660">
    <property type="term" value="F:flavin adenine dinucleotide binding"/>
    <property type="evidence" value="ECO:0007669"/>
    <property type="project" value="InterPro"/>
</dbReference>
<dbReference type="Gene3D" id="3.10.580.10">
    <property type="entry name" value="CBS-domain"/>
    <property type="match status" value="1"/>
</dbReference>
<evidence type="ECO:0000256" key="5">
    <source>
        <dbReference type="SAM" id="Phobius"/>
    </source>
</evidence>
<dbReference type="STRING" id="1601.GCA_001243975_00188"/>
<keyword evidence="5" id="KW-0812">Transmembrane</keyword>
<dbReference type="Proteomes" id="UP000215261">
    <property type="component" value="Unassembled WGS sequence"/>
</dbReference>
<dbReference type="KEGG" id="lagl:BEN83_01250"/>
<dbReference type="Proteomes" id="UP000234579">
    <property type="component" value="Unassembled WGS sequence"/>
</dbReference>
<evidence type="ECO:0000256" key="1">
    <source>
        <dbReference type="ARBA" id="ARBA00022737"/>
    </source>
</evidence>
<dbReference type="AlphaFoldDB" id="A0A231QUB2"/>
<evidence type="ECO:0000259" key="6">
    <source>
        <dbReference type="PROSITE" id="PS51371"/>
    </source>
</evidence>
<evidence type="ECO:0000256" key="3">
    <source>
        <dbReference type="PROSITE-ProRule" id="PRU00703"/>
    </source>
</evidence>
<sequence>MISDFARIALALFAIIWSFLAHATVKASQLLDAHNQDSLRVLADKFPKKQAKLARLADNLADYSLRLFVAKGFLYLLGVVLVASLAASYVGFNVWWVLAITLVETYYFVWQDGRAQALISERFKNYVGFAYYLGLLFAPLTWLVELLLPKIKVPVESKTNSWKEIVHQIELGHNSGELDNDEFEMIDGVISMHEKMAKEVMVPRIDAFMIDITNDNERSIDNIIEMNYSRVPVYHEDKDNIVGVIHIKKLLKAARRYGFDHITIRQVMQPAFFVPETIMIDELLFQMKKSQNQLAILLDEYGGVVGLVTLEDLLEEIVGEIEDETDEPTETVKQLSETEFLIDGKMPVDDFNDEFAAHLETTTADTIAGYVIEQLGFFPEEGQVLNVRTPEGIILETHQVIDGTRIAEIKLRLPQQLAKLYDKRILEQAKLDEKLGN</sequence>
<dbReference type="FunFam" id="3.10.580.10:FF:000002">
    <property type="entry name" value="Magnesium/cobalt efflux protein CorC"/>
    <property type="match status" value="1"/>
</dbReference>
<evidence type="ECO:0000313" key="8">
    <source>
        <dbReference type="EMBL" id="OXS39843.1"/>
    </source>
</evidence>
<keyword evidence="5" id="KW-1133">Transmembrane helix</keyword>
<dbReference type="InterPro" id="IPR044751">
    <property type="entry name" value="Ion_transp-like_CBS"/>
</dbReference>
<dbReference type="Pfam" id="PF00571">
    <property type="entry name" value="CBS"/>
    <property type="match status" value="2"/>
</dbReference>
<dbReference type="Gene3D" id="3.30.465.10">
    <property type="match status" value="1"/>
</dbReference>
<keyword evidence="2 3" id="KW-0129">CBS domain</keyword>
<dbReference type="InterPro" id="IPR016169">
    <property type="entry name" value="FAD-bd_PCMH_sub2"/>
</dbReference>
<dbReference type="SMART" id="SM01091">
    <property type="entry name" value="CorC_HlyC"/>
    <property type="match status" value="1"/>
</dbReference>
<keyword evidence="1" id="KW-0677">Repeat</keyword>
<feature type="domain" description="CBS" evidence="6">
    <location>
        <begin position="267"/>
        <end position="324"/>
    </location>
</feature>
<reference evidence="10" key="5">
    <citation type="submission" date="2022-09" db="EMBL/GenBank/DDBJ databases">
        <title>Complete genome of Ligilactobacillus agilis AM_LB6, isolated from chicken feces.</title>
        <authorList>
            <person name="den Bakker H.C."/>
            <person name="Mann A."/>
        </authorList>
    </citation>
    <scope>NUCLEOTIDE SEQUENCE</scope>
    <source>
        <strain evidence="10">AM_LB6</strain>
    </source>
</reference>
<dbReference type="InterPro" id="IPR005170">
    <property type="entry name" value="Transptr-assoc_dom"/>
</dbReference>
<dbReference type="EMBL" id="PKGI01000036">
    <property type="protein sequence ID" value="PLA76190.1"/>
    <property type="molecule type" value="Genomic_DNA"/>
</dbReference>
<dbReference type="Proteomes" id="UP001058429">
    <property type="component" value="Chromosome"/>
</dbReference>
<dbReference type="SUPFAM" id="SSF54631">
    <property type="entry name" value="CBS-domain pair"/>
    <property type="match status" value="1"/>
</dbReference>
<dbReference type="InterPro" id="IPR036318">
    <property type="entry name" value="FAD-bd_PCMH-like_sf"/>
</dbReference>
<protein>
    <submittedName>
        <fullName evidence="7">CBS domain-containing protein</fullName>
    </submittedName>
</protein>
<name>A0A231QUB2_9LACO</name>
<dbReference type="InterPro" id="IPR046342">
    <property type="entry name" value="CBS_dom_sf"/>
</dbReference>
<gene>
    <name evidence="8" type="ORF">AYP69_06230</name>
    <name evidence="9" type="ORF">CYR79_07510</name>
    <name evidence="7" type="ORF">HF863_07260</name>
    <name evidence="10" type="ORF">N4562_02955</name>
</gene>
<accession>A0A231QUB2</accession>
<dbReference type="EMBL" id="LUGO01000051">
    <property type="protein sequence ID" value="OXS39843.1"/>
    <property type="molecule type" value="Genomic_DNA"/>
</dbReference>
<evidence type="ECO:0000313" key="13">
    <source>
        <dbReference type="Proteomes" id="UP000563853"/>
    </source>
</evidence>
<keyword evidence="5" id="KW-0472">Membrane</keyword>
<dbReference type="GeneID" id="75136779"/>
<evidence type="ECO:0000313" key="9">
    <source>
        <dbReference type="EMBL" id="PLA76190.1"/>
    </source>
</evidence>
<dbReference type="Proteomes" id="UP000563853">
    <property type="component" value="Unassembled WGS sequence"/>
</dbReference>
<evidence type="ECO:0000256" key="4">
    <source>
        <dbReference type="SAM" id="Coils"/>
    </source>
</evidence>